<evidence type="ECO:0000313" key="2">
    <source>
        <dbReference type="Proteomes" id="UP000623974"/>
    </source>
</evidence>
<proteinExistence type="predicted"/>
<reference evidence="1" key="1">
    <citation type="submission" date="2020-07" db="EMBL/GenBank/DDBJ databases">
        <title>Clinical and genomic characterization of carbapenemase-producing Enterobacterales causing secondary infections during the COVID-19 crisis at a New York City hospital.</title>
        <authorList>
            <person name="Gomez-Simmonds A."/>
            <person name="Annavajhala M.K."/>
            <person name="Uhlemann A.-C."/>
        </authorList>
    </citation>
    <scope>NUCLEOTIDE SEQUENCE</scope>
    <source>
        <strain evidence="1">KP1828</strain>
    </source>
</reference>
<protein>
    <submittedName>
        <fullName evidence="1">Uncharacterized protein</fullName>
    </submittedName>
</protein>
<accession>A0A927E753</accession>
<dbReference type="EMBL" id="JACXSX010000001">
    <property type="protein sequence ID" value="MBD3744013.1"/>
    <property type="molecule type" value="Genomic_DNA"/>
</dbReference>
<sequence>MSGSPRDGNRSPDLKGNAPLPDAARVAVACVPTGATALRCSTPSPAGFLLLPPSAVPGRCANVGTTR</sequence>
<gene>
    <name evidence="1" type="ORF">IE980_16520</name>
</gene>
<comment type="caution">
    <text evidence="1">The sequence shown here is derived from an EMBL/GenBank/DDBJ whole genome shotgun (WGS) entry which is preliminary data.</text>
</comment>
<dbReference type="AlphaFoldDB" id="A0A927E753"/>
<evidence type="ECO:0000313" key="1">
    <source>
        <dbReference type="EMBL" id="MBD3744013.1"/>
    </source>
</evidence>
<dbReference type="Proteomes" id="UP000623974">
    <property type="component" value="Unassembled WGS sequence"/>
</dbReference>
<organism evidence="1 2">
    <name type="scientific">Klebsiella pneumoniae</name>
    <dbReference type="NCBI Taxonomy" id="573"/>
    <lineage>
        <taxon>Bacteria</taxon>
        <taxon>Pseudomonadati</taxon>
        <taxon>Pseudomonadota</taxon>
        <taxon>Gammaproteobacteria</taxon>
        <taxon>Enterobacterales</taxon>
        <taxon>Enterobacteriaceae</taxon>
        <taxon>Klebsiella/Raoultella group</taxon>
        <taxon>Klebsiella</taxon>
        <taxon>Klebsiella pneumoniae complex</taxon>
    </lineage>
</organism>
<name>A0A927E753_KLEPN</name>